<dbReference type="InterPro" id="IPR011008">
    <property type="entry name" value="Dimeric_a/b-barrel"/>
</dbReference>
<dbReference type="PATRIC" id="fig|1247726.3.peg.3498"/>
<dbReference type="SUPFAM" id="SSF54909">
    <property type="entry name" value="Dimeric alpha+beta barrel"/>
    <property type="match status" value="1"/>
</dbReference>
<reference evidence="1 2" key="1">
    <citation type="journal article" date="2014" name="Microbiology">
        <title>Unravelling the complete genome sequence of Advenella mimigardefordensis strain DPN7T and novel insights in the catabolism of the xenobiotic polythioester precursor 3,3'-dithiodipropionate.</title>
        <authorList>
            <person name="Wubbeler J.H."/>
            <person name="Hiessl S."/>
            <person name="Schuldes J."/>
            <person name="Thurmer A."/>
            <person name="Daniel R."/>
            <person name="Steinbuchel A."/>
        </authorList>
    </citation>
    <scope>NUCLEOTIDE SEQUENCE [LARGE SCALE GENOMIC DNA]</scope>
    <source>
        <strain evidence="2">DSM 17166 / LMG 22922 / DPN7</strain>
    </source>
</reference>
<organism evidence="1 2">
    <name type="scientific">Advenella mimigardefordensis (strain DSM 17166 / LMG 22922 / DPN7)</name>
    <dbReference type="NCBI Taxonomy" id="1247726"/>
    <lineage>
        <taxon>Bacteria</taxon>
        <taxon>Pseudomonadati</taxon>
        <taxon>Pseudomonadota</taxon>
        <taxon>Betaproteobacteria</taxon>
        <taxon>Burkholderiales</taxon>
        <taxon>Alcaligenaceae</taxon>
    </lineage>
</organism>
<proteinExistence type="predicted"/>
<dbReference type="KEGG" id="amim:MIM_c31660"/>
<dbReference type="eggNOG" id="ENOG5030FEK">
    <property type="taxonomic scope" value="Bacteria"/>
</dbReference>
<accession>W0PIH7</accession>
<dbReference type="OrthoDB" id="8687889at2"/>
<evidence type="ECO:0000313" key="2">
    <source>
        <dbReference type="Proteomes" id="UP000019095"/>
    </source>
</evidence>
<keyword evidence="2" id="KW-1185">Reference proteome</keyword>
<dbReference type="STRING" id="1247726.MIM_c31660"/>
<dbReference type="RefSeq" id="WP_025373895.1">
    <property type="nucleotide sequence ID" value="NZ_CP003915.1"/>
</dbReference>
<dbReference type="Gene3D" id="3.30.70.100">
    <property type="match status" value="1"/>
</dbReference>
<protein>
    <submittedName>
        <fullName evidence="1">Putative ethyl tert-butyl ether degradation EthD</fullName>
    </submittedName>
</protein>
<dbReference type="EMBL" id="CP003915">
    <property type="protein sequence ID" value="AHG65230.1"/>
    <property type="molecule type" value="Genomic_DNA"/>
</dbReference>
<gene>
    <name evidence="1" type="ORF">MIM_c31660</name>
</gene>
<sequence>MNFVHILTFRSADAASRISADDEQSLRSFILDSPGLLRAHFHTPSAAKDYYTDDGHSPVFVVEAYYQELQQLETNLAEDGYLQGLNDLGQWPSLQACECEHQVMMSRPFPVLEAREDLLDSQQCSYLVHYPGEAEDFFSWLNYYLSHHPQIMKFFPGIRAIEIYTRVDWIDALSWQRANYMQRNKLVFDSPDVLTAALNSPVRHDMRADFEKFPAFTGENRHFAMLTTSVTK</sequence>
<dbReference type="HOGENOM" id="CLU_103658_0_0_4"/>
<dbReference type="AlphaFoldDB" id="W0PIH7"/>
<evidence type="ECO:0000313" key="1">
    <source>
        <dbReference type="EMBL" id="AHG65230.1"/>
    </source>
</evidence>
<name>W0PIH7_ADVMD</name>
<dbReference type="Proteomes" id="UP000019095">
    <property type="component" value="Chromosome"/>
</dbReference>